<organism evidence="2 3">
    <name type="scientific">Oscillatoria acuminata PCC 6304</name>
    <dbReference type="NCBI Taxonomy" id="56110"/>
    <lineage>
        <taxon>Bacteria</taxon>
        <taxon>Bacillati</taxon>
        <taxon>Cyanobacteriota</taxon>
        <taxon>Cyanophyceae</taxon>
        <taxon>Oscillatoriophycideae</taxon>
        <taxon>Oscillatoriales</taxon>
        <taxon>Oscillatoriaceae</taxon>
        <taxon>Oscillatoria</taxon>
    </lineage>
</organism>
<dbReference type="STRING" id="56110.Oscil6304_0126"/>
<protein>
    <submittedName>
        <fullName evidence="2">Uncharacterized protein</fullName>
    </submittedName>
</protein>
<proteinExistence type="predicted"/>
<keyword evidence="3" id="KW-1185">Reference proteome</keyword>
<reference evidence="2 3" key="1">
    <citation type="submission" date="2012-06" db="EMBL/GenBank/DDBJ databases">
        <title>Finished chromosome of genome of Oscillatoria acuminata PCC 6304.</title>
        <authorList>
            <consortium name="US DOE Joint Genome Institute"/>
            <person name="Gugger M."/>
            <person name="Coursin T."/>
            <person name="Rippka R."/>
            <person name="Tandeau De Marsac N."/>
            <person name="Huntemann M."/>
            <person name="Wei C.-L."/>
            <person name="Han J."/>
            <person name="Detter J.C."/>
            <person name="Han C."/>
            <person name="Tapia R."/>
            <person name="Davenport K."/>
            <person name="Daligault H."/>
            <person name="Erkkila T."/>
            <person name="Gu W."/>
            <person name="Munk A.C.C."/>
            <person name="Teshima H."/>
            <person name="Xu Y."/>
            <person name="Chain P."/>
            <person name="Chen A."/>
            <person name="Krypides N."/>
            <person name="Mavromatis K."/>
            <person name="Markowitz V."/>
            <person name="Szeto E."/>
            <person name="Ivanova N."/>
            <person name="Mikhailova N."/>
            <person name="Ovchinnikova G."/>
            <person name="Pagani I."/>
            <person name="Pati A."/>
            <person name="Goodwin L."/>
            <person name="Peters L."/>
            <person name="Pitluck S."/>
            <person name="Woyke T."/>
            <person name="Kerfeld C."/>
        </authorList>
    </citation>
    <scope>NUCLEOTIDE SEQUENCE [LARGE SCALE GENOMIC DNA]</scope>
    <source>
        <strain evidence="2 3">PCC 6304</strain>
    </source>
</reference>
<evidence type="ECO:0000313" key="2">
    <source>
        <dbReference type="EMBL" id="AFY79883.1"/>
    </source>
</evidence>
<keyword evidence="1" id="KW-0812">Transmembrane</keyword>
<accession>K9TBU8</accession>
<dbReference type="HOGENOM" id="CLU_3293390_0_0_3"/>
<dbReference type="EMBL" id="CP003607">
    <property type="protein sequence ID" value="AFY79883.1"/>
    <property type="molecule type" value="Genomic_DNA"/>
</dbReference>
<dbReference type="Proteomes" id="UP000010367">
    <property type="component" value="Chromosome"/>
</dbReference>
<dbReference type="KEGG" id="oac:Oscil6304_0126"/>
<feature type="transmembrane region" description="Helical" evidence="1">
    <location>
        <begin position="12"/>
        <end position="32"/>
    </location>
</feature>
<sequence length="40" mass="4465">MILALELPISNGLIAQISFTLVVAGIFLWQAFKAYQEVKK</sequence>
<gene>
    <name evidence="2" type="ORF">Oscil6304_0126</name>
</gene>
<dbReference type="AlphaFoldDB" id="K9TBU8"/>
<evidence type="ECO:0000313" key="3">
    <source>
        <dbReference type="Proteomes" id="UP000010367"/>
    </source>
</evidence>
<dbReference type="RefSeq" id="WP_015146533.1">
    <property type="nucleotide sequence ID" value="NC_019693.1"/>
</dbReference>
<name>K9TBU8_9CYAN</name>
<evidence type="ECO:0000256" key="1">
    <source>
        <dbReference type="SAM" id="Phobius"/>
    </source>
</evidence>
<dbReference type="InParanoid" id="K9TBU8"/>
<keyword evidence="1" id="KW-1133">Transmembrane helix</keyword>
<keyword evidence="1" id="KW-0472">Membrane</keyword>